<evidence type="ECO:0000256" key="4">
    <source>
        <dbReference type="ARBA" id="ARBA00022833"/>
    </source>
</evidence>
<dbReference type="InterPro" id="IPR051607">
    <property type="entry name" value="Metallo-dep_hydrolases"/>
</dbReference>
<dbReference type="InterPro" id="IPR010252">
    <property type="entry name" value="HutF"/>
</dbReference>
<dbReference type="PANTHER" id="PTHR11271:SF48">
    <property type="entry name" value="AMIDOHYDROLASE-RELATED DOMAIN-CONTAINING PROTEIN"/>
    <property type="match status" value="1"/>
</dbReference>
<keyword evidence="4" id="KW-0862">Zinc</keyword>
<dbReference type="GO" id="GO:0019239">
    <property type="term" value="F:deaminase activity"/>
    <property type="evidence" value="ECO:0007669"/>
    <property type="project" value="TreeGrafter"/>
</dbReference>
<dbReference type="InterPro" id="IPR011059">
    <property type="entry name" value="Metal-dep_hydrolase_composite"/>
</dbReference>
<dbReference type="PANTHER" id="PTHR11271">
    <property type="entry name" value="GUANINE DEAMINASE"/>
    <property type="match status" value="1"/>
</dbReference>
<comment type="cofactor">
    <cofactor evidence="1">
        <name>Zn(2+)</name>
        <dbReference type="ChEBI" id="CHEBI:29105"/>
    </cofactor>
</comment>
<dbReference type="Pfam" id="PF01979">
    <property type="entry name" value="Amidohydro_1"/>
    <property type="match status" value="1"/>
</dbReference>
<reference evidence="6 7" key="1">
    <citation type="journal article" date="2014" name="Antonie Van Leeuwenhoek">
        <title>Hyphomonas beringensis sp. nov. and Hyphomonas chukchiensis sp. nov., isolated from surface seawater of the Bering Sea and Chukchi Sea.</title>
        <authorList>
            <person name="Li C."/>
            <person name="Lai Q."/>
            <person name="Li G."/>
            <person name="Dong C."/>
            <person name="Wang J."/>
            <person name="Liao Y."/>
            <person name="Shao Z."/>
        </authorList>
    </citation>
    <scope>NUCLEOTIDE SEQUENCE [LARGE SCALE GENOMIC DNA]</scope>
    <source>
        <strain evidence="6 7">MHS-2</strain>
    </source>
</reference>
<dbReference type="GO" id="GO:0005829">
    <property type="term" value="C:cytosol"/>
    <property type="evidence" value="ECO:0007669"/>
    <property type="project" value="TreeGrafter"/>
</dbReference>
<protein>
    <submittedName>
        <fullName evidence="6">N-formimino-L-glutamate deiminase</fullName>
    </submittedName>
</protein>
<evidence type="ECO:0000256" key="2">
    <source>
        <dbReference type="ARBA" id="ARBA00022723"/>
    </source>
</evidence>
<evidence type="ECO:0000313" key="7">
    <source>
        <dbReference type="Proteomes" id="UP000025171"/>
    </source>
</evidence>
<dbReference type="AlphaFoldDB" id="A0A059FE72"/>
<dbReference type="eggNOG" id="COG0402">
    <property type="taxonomic scope" value="Bacteria"/>
</dbReference>
<gene>
    <name evidence="6" type="ORF">HJO_15054</name>
</gene>
<dbReference type="STRING" id="1280950.HJO_15054"/>
<evidence type="ECO:0000256" key="3">
    <source>
        <dbReference type="ARBA" id="ARBA00022801"/>
    </source>
</evidence>
<dbReference type="InterPro" id="IPR006680">
    <property type="entry name" value="Amidohydro-rel"/>
</dbReference>
<dbReference type="SUPFAM" id="SSF51338">
    <property type="entry name" value="Composite domain of metallo-dependent hydrolases"/>
    <property type="match status" value="1"/>
</dbReference>
<dbReference type="NCBIfam" id="NF006684">
    <property type="entry name" value="PRK09229.1-5"/>
    <property type="match status" value="1"/>
</dbReference>
<feature type="domain" description="Amidohydrolase-related" evidence="5">
    <location>
        <begin position="37"/>
        <end position="418"/>
    </location>
</feature>
<dbReference type="NCBIfam" id="TIGR02022">
    <property type="entry name" value="hutF"/>
    <property type="match status" value="1"/>
</dbReference>
<evidence type="ECO:0000313" key="6">
    <source>
        <dbReference type="EMBL" id="KCZ88846.1"/>
    </source>
</evidence>
<dbReference type="GO" id="GO:0046872">
    <property type="term" value="F:metal ion binding"/>
    <property type="evidence" value="ECO:0007669"/>
    <property type="project" value="UniProtKB-KW"/>
</dbReference>
<dbReference type="Gene3D" id="2.30.40.10">
    <property type="entry name" value="Urease, subunit C, domain 1"/>
    <property type="match status" value="1"/>
</dbReference>
<dbReference type="PATRIC" id="fig|1280950.3.peg.3022"/>
<keyword evidence="7" id="KW-1185">Reference proteome</keyword>
<dbReference type="SUPFAM" id="SSF51556">
    <property type="entry name" value="Metallo-dependent hydrolases"/>
    <property type="match status" value="1"/>
</dbReference>
<accession>A0A059FE72</accession>
<dbReference type="InterPro" id="IPR032466">
    <property type="entry name" value="Metal_Hydrolase"/>
</dbReference>
<dbReference type="Proteomes" id="UP000025171">
    <property type="component" value="Unassembled WGS sequence"/>
</dbReference>
<keyword evidence="3" id="KW-0378">Hydrolase</keyword>
<dbReference type="EMBL" id="ARYK01000009">
    <property type="protein sequence ID" value="KCZ88846.1"/>
    <property type="molecule type" value="Genomic_DNA"/>
</dbReference>
<proteinExistence type="predicted"/>
<sequence length="447" mass="48618">MLTADGWRQDAMLEIGDDGLISAISDAGPTADQTIGILLPALSNVHSHSFQRAMAGLAETRGPTATDDFWTWRKVMYRFLDILLPDDIEVIAAQVQMEMLEAGFAAQAEFHYLHHAPGGQAYAQVEETSLRHMEAARLTGIGFTHLPVLYMQGGLDGRALEGGQLRFGCDLDAFQDLHSRLARHFAQVPDDHVLGVAPHSLRAVSREGLSAVVTLALGRPVHIHAAEQVGEVEEVLEALGARPVRWLLDNMPVDERWCFIHATQMDPSETVDLARSGAVAGLCPITEANLGDGIFDGARFFQAGGRFGIGSDSNVRIALAEELRMLEVSQRLRDRRRVILTDAATPSNGRYLYERAARGSAQAIGRDGGRIEVGALADLVALHDDHHAVCGLKQDAVLDAWVFAGSEDVVSDVWAAGRHMVSGGKHVHREKIARAFAQTIFRLRGAL</sequence>
<name>A0A059FE72_9PROT</name>
<organism evidence="6 7">
    <name type="scientific">Hyphomonas johnsonii MHS-2</name>
    <dbReference type="NCBI Taxonomy" id="1280950"/>
    <lineage>
        <taxon>Bacteria</taxon>
        <taxon>Pseudomonadati</taxon>
        <taxon>Pseudomonadota</taxon>
        <taxon>Alphaproteobacteria</taxon>
        <taxon>Hyphomonadales</taxon>
        <taxon>Hyphomonadaceae</taxon>
        <taxon>Hyphomonas</taxon>
    </lineage>
</organism>
<evidence type="ECO:0000256" key="1">
    <source>
        <dbReference type="ARBA" id="ARBA00001947"/>
    </source>
</evidence>
<keyword evidence="2" id="KW-0479">Metal-binding</keyword>
<comment type="caution">
    <text evidence="6">The sequence shown here is derived from an EMBL/GenBank/DDBJ whole genome shotgun (WGS) entry which is preliminary data.</text>
</comment>
<evidence type="ECO:0000259" key="5">
    <source>
        <dbReference type="Pfam" id="PF01979"/>
    </source>
</evidence>
<dbReference type="Gene3D" id="3.20.20.140">
    <property type="entry name" value="Metal-dependent hydrolases"/>
    <property type="match status" value="1"/>
</dbReference>